<feature type="domain" description="Glycosyl hydrolase 94 supersandwich" evidence="3">
    <location>
        <begin position="101"/>
        <end position="302"/>
    </location>
</feature>
<dbReference type="PANTHER" id="PTHR37469:SF2">
    <property type="entry name" value="CELLOBIONIC ACID PHOSPHORYLASE"/>
    <property type="match status" value="1"/>
</dbReference>
<keyword evidence="2" id="KW-0808">Transferase</keyword>
<dbReference type="GO" id="GO:0016757">
    <property type="term" value="F:glycosyltransferase activity"/>
    <property type="evidence" value="ECO:0007669"/>
    <property type="project" value="UniProtKB-KW"/>
</dbReference>
<organism evidence="5 6">
    <name type="scientific">Streptococcus suis 6407</name>
    <dbReference type="NCBI Taxonomy" id="1214179"/>
    <lineage>
        <taxon>Bacteria</taxon>
        <taxon>Bacillati</taxon>
        <taxon>Bacillota</taxon>
        <taxon>Bacilli</taxon>
        <taxon>Lactobacillales</taxon>
        <taxon>Streptococcaceae</taxon>
        <taxon>Streptococcus</taxon>
    </lineage>
</organism>
<dbReference type="InterPro" id="IPR033432">
    <property type="entry name" value="GH94_catalytic"/>
</dbReference>
<evidence type="ECO:0000256" key="1">
    <source>
        <dbReference type="ARBA" id="ARBA00022676"/>
    </source>
</evidence>
<sequence>MNKVEFIDQNGSFTLKQAQKNHTLYFPLASEKGLKSSITPLLGGDSKISQNSFILEPVSIENLHNNRSTRNVWTCIDGKETISLTGQSSDYDRDIAKEKQHDQVTAGFMWHQLERTDEIANISTSITNFIPVSANIEVMHIRLKNLSNHPRRFSTYVAVPIFGRSADNLRDHRHVTSLLHRIHTTKNGVVVNPTMTFDERGHHPNHLHYYVAGYTGEGHTPVAFYPTVEEFIGESGNFTHPEAVFQHYPGYSDYKIDGREAMGAFRFEEVTLQSGQETSYIVLLRITEEDTNIEEALADYSTDTQIQQHLEQTKQYWNNKVNVRFETGQADFDQWMKWICFQPYLRKIFGCSFLPHHDYGRGGRGWRDLWQDCLSLLLLEPTQVRRMIVNNFKGVRIDGTNATIIGSGEGEFIADRNGITRVWMDHAFWPLLTTKLYIDQTGDTSILTEKVSYFKDRQVKRGTAIDKEWKEENGSQLLTIDGNIYLGSILEHLLIEQLATFYDVGEHNFYRLRDADWNDALDMASERGESVAFTCAYVGSMMDLAHLIRVYASQLEDQTIQLPEEFETLLSQDLEVYDDYSKKQAVLQKFSEACKHKLSGKTIRVTFAELAVNLIEKANWLREQIQKTEWLSEDENGWFNSYYDNNGHQVETCHTNHPKMMLTGQVFSIMSYVANDQQIQSIIRSADRHLYAPECGGYRLNTNFNEIKMDMGRMFGFAYGEKENGAVFSHMTTMYANALYRRGYAKAGWKALKSLANTALDYGTSRIYPGIPEYFRADGKGLYHYLTGAASWYLYTMLTEVFGFQGNLGNLILYPKLVAEQFNQQNLAQVTTTFAGKTFILTYHNPLRKEYGDYVISQAYINGIDLPISDDAYATLSKEKIEKLDSNSIHQITITLS</sequence>
<dbReference type="Pfam" id="PF06165">
    <property type="entry name" value="GH94_b-supersand"/>
    <property type="match status" value="1"/>
</dbReference>
<evidence type="ECO:0000313" key="6">
    <source>
        <dbReference type="Proteomes" id="UP000028185"/>
    </source>
</evidence>
<name>A0A075SJJ7_STRSU</name>
<dbReference type="EMBL" id="CP008921">
    <property type="protein sequence ID" value="AIG44033.1"/>
    <property type="molecule type" value="Genomic_DNA"/>
</dbReference>
<dbReference type="Gene3D" id="1.50.10.10">
    <property type="match status" value="1"/>
</dbReference>
<dbReference type="HOGENOM" id="CLU_308539_0_0_9"/>
<dbReference type="InterPro" id="IPR037018">
    <property type="entry name" value="GH65_N"/>
</dbReference>
<dbReference type="SUPFAM" id="SSF48208">
    <property type="entry name" value="Six-hairpin glycosidases"/>
    <property type="match status" value="1"/>
</dbReference>
<dbReference type="GO" id="GO:0005975">
    <property type="term" value="P:carbohydrate metabolic process"/>
    <property type="evidence" value="ECO:0007669"/>
    <property type="project" value="InterPro"/>
</dbReference>
<dbReference type="RefSeq" id="WP_014637104.1">
    <property type="nucleotide sequence ID" value="NZ_ALLE01000013.1"/>
</dbReference>
<dbReference type="PATRIC" id="fig|1214179.4.peg.1656"/>
<dbReference type="CDD" id="cd11749">
    <property type="entry name" value="GH94N_LBP_like"/>
    <property type="match status" value="1"/>
</dbReference>
<dbReference type="InterPro" id="IPR052047">
    <property type="entry name" value="GH94_Enzymes"/>
</dbReference>
<evidence type="ECO:0000259" key="4">
    <source>
        <dbReference type="Pfam" id="PF17167"/>
    </source>
</evidence>
<dbReference type="Gene3D" id="2.70.98.40">
    <property type="entry name" value="Glycoside hydrolase, family 65, N-terminal domain"/>
    <property type="match status" value="1"/>
</dbReference>
<keyword evidence="1" id="KW-0328">Glycosyltransferase</keyword>
<dbReference type="InterPro" id="IPR008928">
    <property type="entry name" value="6-hairpin_glycosidase_sf"/>
</dbReference>
<accession>A0A075SJJ7</accession>
<dbReference type="AlphaFoldDB" id="A0A075SJJ7"/>
<dbReference type="InterPro" id="IPR011013">
    <property type="entry name" value="Gal_mutarotase_sf_dom"/>
</dbReference>
<dbReference type="GO" id="GO:0030246">
    <property type="term" value="F:carbohydrate binding"/>
    <property type="evidence" value="ECO:0007669"/>
    <property type="project" value="InterPro"/>
</dbReference>
<reference evidence="5 6" key="1">
    <citation type="journal article" date="2014" name="Genome Announc.">
        <title>Whole-Genome Sequence of Streptococcus suis Serotype 4 Reference Strain 6407.</title>
        <authorList>
            <person name="Wang K."/>
            <person name="Chen J."/>
            <person name="Yao H."/>
            <person name="Lu C."/>
        </authorList>
    </citation>
    <scope>NUCLEOTIDE SEQUENCE [LARGE SCALE GENOMIC DNA]</scope>
    <source>
        <strain evidence="5">6407</strain>
    </source>
</reference>
<dbReference type="PANTHER" id="PTHR37469">
    <property type="entry name" value="CELLOBIONIC ACID PHOSPHORYLASE-RELATED"/>
    <property type="match status" value="1"/>
</dbReference>
<dbReference type="InterPro" id="IPR012341">
    <property type="entry name" value="6hp_glycosidase-like_sf"/>
</dbReference>
<evidence type="ECO:0000256" key="2">
    <source>
        <dbReference type="ARBA" id="ARBA00022679"/>
    </source>
</evidence>
<protein>
    <submittedName>
        <fullName evidence="5">Cellobiose phosphorylase</fullName>
    </submittedName>
</protein>
<feature type="domain" description="Glycosyl hydrolase 94 catalytic" evidence="4">
    <location>
        <begin position="316"/>
        <end position="456"/>
    </location>
</feature>
<gene>
    <name evidence="5" type="ORF">ID09_08380</name>
</gene>
<evidence type="ECO:0000313" key="5">
    <source>
        <dbReference type="EMBL" id="AIG44033.1"/>
    </source>
</evidence>
<dbReference type="Proteomes" id="UP000028185">
    <property type="component" value="Chromosome"/>
</dbReference>
<dbReference type="SUPFAM" id="SSF74650">
    <property type="entry name" value="Galactose mutarotase-like"/>
    <property type="match status" value="1"/>
</dbReference>
<proteinExistence type="predicted"/>
<evidence type="ECO:0000259" key="3">
    <source>
        <dbReference type="Pfam" id="PF06165"/>
    </source>
</evidence>
<dbReference type="Pfam" id="PF17167">
    <property type="entry name" value="Glyco_hydro_94"/>
    <property type="match status" value="2"/>
</dbReference>
<dbReference type="InterPro" id="IPR010383">
    <property type="entry name" value="Glyco_hydrolase_94_b-supersand"/>
</dbReference>
<feature type="domain" description="Glycosyl hydrolase 94 catalytic" evidence="4">
    <location>
        <begin position="613"/>
        <end position="801"/>
    </location>
</feature>